<feature type="transmembrane region" description="Helical" evidence="1">
    <location>
        <begin position="83"/>
        <end position="105"/>
    </location>
</feature>
<dbReference type="Proteomes" id="UP000027120">
    <property type="component" value="Unassembled WGS sequence"/>
</dbReference>
<proteinExistence type="predicted"/>
<keyword evidence="1" id="KW-0812">Transmembrane</keyword>
<gene>
    <name evidence="2" type="ORF">CISIN_1g041125mg</name>
</gene>
<keyword evidence="1" id="KW-0472">Membrane</keyword>
<dbReference type="AlphaFoldDB" id="A0A067EH96"/>
<protein>
    <submittedName>
        <fullName evidence="2">Uncharacterized protein</fullName>
    </submittedName>
</protein>
<keyword evidence="1" id="KW-1133">Transmembrane helix</keyword>
<feature type="transmembrane region" description="Helical" evidence="1">
    <location>
        <begin position="20"/>
        <end position="37"/>
    </location>
</feature>
<feature type="transmembrane region" description="Helical" evidence="1">
    <location>
        <begin position="43"/>
        <end position="71"/>
    </location>
</feature>
<organism evidence="2 3">
    <name type="scientific">Citrus sinensis</name>
    <name type="common">Sweet orange</name>
    <name type="synonym">Citrus aurantium var. sinensis</name>
    <dbReference type="NCBI Taxonomy" id="2711"/>
    <lineage>
        <taxon>Eukaryota</taxon>
        <taxon>Viridiplantae</taxon>
        <taxon>Streptophyta</taxon>
        <taxon>Embryophyta</taxon>
        <taxon>Tracheophyta</taxon>
        <taxon>Spermatophyta</taxon>
        <taxon>Magnoliopsida</taxon>
        <taxon>eudicotyledons</taxon>
        <taxon>Gunneridae</taxon>
        <taxon>Pentapetalae</taxon>
        <taxon>rosids</taxon>
        <taxon>malvids</taxon>
        <taxon>Sapindales</taxon>
        <taxon>Rutaceae</taxon>
        <taxon>Aurantioideae</taxon>
        <taxon>Citrus</taxon>
    </lineage>
</organism>
<reference evidence="2 3" key="1">
    <citation type="submission" date="2014-04" db="EMBL/GenBank/DDBJ databases">
        <authorList>
            <consortium name="International Citrus Genome Consortium"/>
            <person name="Gmitter F."/>
            <person name="Chen C."/>
            <person name="Farmerie W."/>
            <person name="Harkins T."/>
            <person name="Desany B."/>
            <person name="Mohiuddin M."/>
            <person name="Kodira C."/>
            <person name="Borodovsky M."/>
            <person name="Lomsadze A."/>
            <person name="Burns P."/>
            <person name="Jenkins J."/>
            <person name="Prochnik S."/>
            <person name="Shu S."/>
            <person name="Chapman J."/>
            <person name="Pitluck S."/>
            <person name="Schmutz J."/>
            <person name="Rokhsar D."/>
        </authorList>
    </citation>
    <scope>NUCLEOTIDE SEQUENCE</scope>
</reference>
<evidence type="ECO:0000256" key="1">
    <source>
        <dbReference type="SAM" id="Phobius"/>
    </source>
</evidence>
<name>A0A067EH96_CITSI</name>
<evidence type="ECO:0000313" key="2">
    <source>
        <dbReference type="EMBL" id="KDO54559.1"/>
    </source>
</evidence>
<accession>A0A067EH96</accession>
<sequence>MMLRNHFFNVLDCSSFSDCCWVGFSSLIYMLSWIFVFDDFSETIFAFFFLMFLRVIYSLLEIMLSMFLLLYIHFGFDRFFQDIFFSPSCLFSFFFFFFFFGSQIMG</sequence>
<evidence type="ECO:0000313" key="3">
    <source>
        <dbReference type="Proteomes" id="UP000027120"/>
    </source>
</evidence>
<keyword evidence="3" id="KW-1185">Reference proteome</keyword>
<dbReference type="EMBL" id="KK784994">
    <property type="protein sequence ID" value="KDO54559.1"/>
    <property type="molecule type" value="Genomic_DNA"/>
</dbReference>